<evidence type="ECO:0000256" key="1">
    <source>
        <dbReference type="SAM" id="SignalP"/>
    </source>
</evidence>
<evidence type="ECO:0000313" key="3">
    <source>
        <dbReference type="Proteomes" id="UP000420562"/>
    </source>
</evidence>
<dbReference type="Proteomes" id="UP000420562">
    <property type="component" value="Unassembled WGS sequence"/>
</dbReference>
<reference evidence="2 3" key="1">
    <citation type="submission" date="2019-09" db="EMBL/GenBank/DDBJ databases">
        <title>Geobacter sp. Red96, a novel strain isolated from paddy soil.</title>
        <authorList>
            <person name="Xu Z."/>
            <person name="Masuda Y."/>
            <person name="Itoh H."/>
            <person name="Senoo K."/>
        </authorList>
    </citation>
    <scope>NUCLEOTIDE SEQUENCE [LARGE SCALE GENOMIC DNA]</scope>
    <source>
        <strain evidence="2 3">Red96</strain>
    </source>
</reference>
<keyword evidence="2" id="KW-0645">Protease</keyword>
<comment type="caution">
    <text evidence="2">The sequence shown here is derived from an EMBL/GenBank/DDBJ whole genome shotgun (WGS) entry which is preliminary data.</text>
</comment>
<protein>
    <submittedName>
        <fullName evidence="2">Carboxypeptidase-like regulatory domain-containing protein</fullName>
    </submittedName>
</protein>
<organism evidence="2 3">
    <name type="scientific">Oryzomonas japonica</name>
    <dbReference type="NCBI Taxonomy" id="2603858"/>
    <lineage>
        <taxon>Bacteria</taxon>
        <taxon>Pseudomonadati</taxon>
        <taxon>Thermodesulfobacteriota</taxon>
        <taxon>Desulfuromonadia</taxon>
        <taxon>Geobacterales</taxon>
        <taxon>Geobacteraceae</taxon>
        <taxon>Oryzomonas</taxon>
    </lineage>
</organism>
<name>A0A7J4ZPQ0_9BACT</name>
<dbReference type="GO" id="GO:0004180">
    <property type="term" value="F:carboxypeptidase activity"/>
    <property type="evidence" value="ECO:0007669"/>
    <property type="project" value="UniProtKB-KW"/>
</dbReference>
<dbReference type="PROSITE" id="PS51257">
    <property type="entry name" value="PROKAR_LIPOPROTEIN"/>
    <property type="match status" value="1"/>
</dbReference>
<keyword evidence="2" id="KW-0378">Hydrolase</keyword>
<keyword evidence="3" id="KW-1185">Reference proteome</keyword>
<proteinExistence type="predicted"/>
<dbReference type="EMBL" id="VZQZ01000007">
    <property type="protein sequence ID" value="KAB0664886.1"/>
    <property type="molecule type" value="Genomic_DNA"/>
</dbReference>
<evidence type="ECO:0000313" key="2">
    <source>
        <dbReference type="EMBL" id="KAB0664886.1"/>
    </source>
</evidence>
<accession>A0A7J4ZPQ0</accession>
<dbReference type="SUPFAM" id="SSF117074">
    <property type="entry name" value="Hypothetical protein PA1324"/>
    <property type="match status" value="1"/>
</dbReference>
<dbReference type="AlphaFoldDB" id="A0A7J4ZPQ0"/>
<feature type="signal peptide" evidence="1">
    <location>
        <begin position="1"/>
        <end position="22"/>
    </location>
</feature>
<gene>
    <name evidence="2" type="ORF">F6V25_11915</name>
</gene>
<sequence length="279" mass="28591">MKKTILAAAMITVGLIAGCGSGGGTTPATGTTSLSGKVADGYLVGATVFLDKNGNYQLDAGEPSATTDANGAYTLTVDPADVGKYPIVALAIKGQTMDKDTGLPVANSYVLSMPATATSGTVNSNFISPMSSQLREMMETGKYASMQQAMTALAAKLGMTVGTNMLEDYMLANNATMHTAAQNMASLMGGEMAQVMGTSGTTVTVDVNRYRGMMGMIFSNMSSIKGPNSQTAMTTLMGTMTTTLGNMPMMSAGQPYLNMSTAFRGGMVGGMSGTGGMMN</sequence>
<keyword evidence="1" id="KW-0732">Signal</keyword>
<keyword evidence="2" id="KW-0121">Carboxypeptidase</keyword>
<feature type="chain" id="PRO_5029731793" evidence="1">
    <location>
        <begin position="23"/>
        <end position="279"/>
    </location>
</feature>